<dbReference type="EMBL" id="JXAL01000008">
    <property type="protein sequence ID" value="KIL36437.1"/>
    <property type="molecule type" value="Genomic_DNA"/>
</dbReference>
<dbReference type="Pfam" id="PF01554">
    <property type="entry name" value="MatE"/>
    <property type="match status" value="2"/>
</dbReference>
<evidence type="ECO:0000313" key="9">
    <source>
        <dbReference type="Proteomes" id="UP000054526"/>
    </source>
</evidence>
<feature type="transmembrane region" description="Helical" evidence="7">
    <location>
        <begin position="126"/>
        <end position="147"/>
    </location>
</feature>
<feature type="transmembrane region" description="Helical" evidence="7">
    <location>
        <begin position="85"/>
        <end position="106"/>
    </location>
</feature>
<evidence type="ECO:0000256" key="2">
    <source>
        <dbReference type="ARBA" id="ARBA00022448"/>
    </source>
</evidence>
<evidence type="ECO:0000256" key="1">
    <source>
        <dbReference type="ARBA" id="ARBA00004651"/>
    </source>
</evidence>
<feature type="transmembrane region" description="Helical" evidence="7">
    <location>
        <begin position="7"/>
        <end position="25"/>
    </location>
</feature>
<organism evidence="8 9">
    <name type="scientific">Cohnella kolymensis</name>
    <dbReference type="NCBI Taxonomy" id="1590652"/>
    <lineage>
        <taxon>Bacteria</taxon>
        <taxon>Bacillati</taxon>
        <taxon>Bacillota</taxon>
        <taxon>Bacilli</taxon>
        <taxon>Bacillales</taxon>
        <taxon>Paenibacillaceae</taxon>
        <taxon>Cohnella</taxon>
    </lineage>
</organism>
<dbReference type="PANTHER" id="PTHR42925">
    <property type="entry name" value="MULTIDRUG AND TOXIN EFFLUX PROTEIN MATE FAMILY"/>
    <property type="match status" value="1"/>
</dbReference>
<reference evidence="8 9" key="1">
    <citation type="submission" date="2014-12" db="EMBL/GenBank/DDBJ databases">
        <title>Draft genome sequence of Cohnella kolymensis strain B-2846.</title>
        <authorList>
            <person name="Karlyshev A.V."/>
            <person name="Kudryashova E.B."/>
        </authorList>
    </citation>
    <scope>NUCLEOTIDE SEQUENCE [LARGE SCALE GENOMIC DNA]</scope>
    <source>
        <strain evidence="8 9">VKM B-2846</strain>
    </source>
</reference>
<dbReference type="InterPro" id="IPR047135">
    <property type="entry name" value="YsiQ"/>
</dbReference>
<keyword evidence="3" id="KW-1003">Cell membrane</keyword>
<evidence type="ECO:0000313" key="8">
    <source>
        <dbReference type="EMBL" id="KIL36437.1"/>
    </source>
</evidence>
<protein>
    <submittedName>
        <fullName evidence="8">Transporter</fullName>
    </submittedName>
</protein>
<name>A0ABR5A5Y1_9BACL</name>
<feature type="transmembrane region" description="Helical" evidence="7">
    <location>
        <begin position="50"/>
        <end position="73"/>
    </location>
</feature>
<evidence type="ECO:0000256" key="5">
    <source>
        <dbReference type="ARBA" id="ARBA00022989"/>
    </source>
</evidence>
<dbReference type="Proteomes" id="UP000054526">
    <property type="component" value="Unassembled WGS sequence"/>
</dbReference>
<gene>
    <name evidence="8" type="ORF">SD71_07420</name>
</gene>
<evidence type="ECO:0000256" key="4">
    <source>
        <dbReference type="ARBA" id="ARBA00022692"/>
    </source>
</evidence>
<dbReference type="NCBIfam" id="TIGR00797">
    <property type="entry name" value="matE"/>
    <property type="match status" value="1"/>
</dbReference>
<keyword evidence="2" id="KW-0813">Transport</keyword>
<evidence type="ECO:0000256" key="3">
    <source>
        <dbReference type="ARBA" id="ARBA00022475"/>
    </source>
</evidence>
<dbReference type="InterPro" id="IPR048279">
    <property type="entry name" value="MdtK-like"/>
</dbReference>
<feature type="transmembrane region" description="Helical" evidence="7">
    <location>
        <begin position="230"/>
        <end position="250"/>
    </location>
</feature>
<feature type="transmembrane region" description="Helical" evidence="7">
    <location>
        <begin position="314"/>
        <end position="333"/>
    </location>
</feature>
<dbReference type="PANTHER" id="PTHR42925:SF1">
    <property type="entry name" value="VIRULENCE FACTOR MVIN"/>
    <property type="match status" value="1"/>
</dbReference>
<keyword evidence="4 7" id="KW-0812">Transmembrane</keyword>
<dbReference type="PIRSF" id="PIRSF006603">
    <property type="entry name" value="DinF"/>
    <property type="match status" value="1"/>
</dbReference>
<keyword evidence="5 7" id="KW-1133">Transmembrane helix</keyword>
<evidence type="ECO:0000256" key="6">
    <source>
        <dbReference type="ARBA" id="ARBA00023136"/>
    </source>
</evidence>
<feature type="transmembrane region" description="Helical" evidence="7">
    <location>
        <begin position="383"/>
        <end position="404"/>
    </location>
</feature>
<feature type="transmembrane region" description="Helical" evidence="7">
    <location>
        <begin position="345"/>
        <end position="362"/>
    </location>
</feature>
<keyword evidence="6 7" id="KW-0472">Membrane</keyword>
<keyword evidence="9" id="KW-1185">Reference proteome</keyword>
<comment type="subcellular location">
    <subcellularLocation>
        <location evidence="1">Cell membrane</location>
        <topology evidence="1">Multi-pass membrane protein</topology>
    </subcellularLocation>
</comment>
<evidence type="ECO:0000256" key="7">
    <source>
        <dbReference type="SAM" id="Phobius"/>
    </source>
</evidence>
<proteinExistence type="predicted"/>
<dbReference type="RefSeq" id="WP_041061684.1">
    <property type="nucleotide sequence ID" value="NZ_JXAL01000008.1"/>
</dbReference>
<comment type="caution">
    <text evidence="8">The sequence shown here is derived from an EMBL/GenBank/DDBJ whole genome shotgun (WGS) entry which is preliminary data.</text>
</comment>
<feature type="transmembrane region" description="Helical" evidence="7">
    <location>
        <begin position="159"/>
        <end position="180"/>
    </location>
</feature>
<sequence length="449" mass="49047">MKSKELSLIAVTWPIFIEFGLHILMRTVDVFMLSQVSDDAVAAVGVSNQIVMMAVMVFQFVAMGSAVVVSQYLGAKQTNEIDRLVGSALGLNFVFGMVVSIGLVLFSTTLLQVFNLGAGLFEMAQSYLTIACAALVVQALLSVTAAIIQTHGFTRHTMLVALGMNVLNIIGNYLFIFGLFGVPKLGVTGVAISTATSQLIGLAVNLMILHKVVGVRLQWRSMIRWQRDHVAKVLRVGVPSAAVTLSYNANQFVTTMFISSLGAVMLTTKIYTQNIMLIVMILGISLARGTQIIVGHLVGAGEQEEAYTRVLRNLFYSIGITLFGVLILTFFRVPLLSLFTDSSEIISMGAALLLVGFLLEPARNFNVILEKSLQATGDAGYTMASSVLIMWLFSVPLTYFLGIYMGYGLYGIWAAFIIDEWARGLSLYVRWRNKGWKKKSLVQRGTVST</sequence>
<feature type="transmembrane region" description="Helical" evidence="7">
    <location>
        <begin position="186"/>
        <end position="209"/>
    </location>
</feature>
<dbReference type="CDD" id="cd13134">
    <property type="entry name" value="MATE_like_8"/>
    <property type="match status" value="1"/>
</dbReference>
<accession>A0ABR5A5Y1</accession>
<dbReference type="InterPro" id="IPR002528">
    <property type="entry name" value="MATE_fam"/>
</dbReference>